<dbReference type="GO" id="GO:0005737">
    <property type="term" value="C:cytoplasm"/>
    <property type="evidence" value="ECO:0007669"/>
    <property type="project" value="TreeGrafter"/>
</dbReference>
<dbReference type="PANTHER" id="PTHR48051:SF1">
    <property type="entry name" value="RAS SUPPRESSOR PROTEIN 1"/>
    <property type="match status" value="1"/>
</dbReference>
<keyword evidence="5" id="KW-1185">Reference proteome</keyword>
<sequence>MALPSSPPLRADSDLELLDIPSSPPLPPTLALPAMPHGRKRQLSEYDSNLSSDPLFSDDTTDNEDLAAYDRPRRKRMIQGPWYSMGKRPVRDVQEAMHATPKGHLHIADSGVFMGSDGSEESSTILMQSQQRLQALHVRERAEDATTGERAAERIVNACVEDGKETIDLSHLDLEKLSSETLRPLHTLTRHAHVNHTQPPSEDQFSSFTPSIQLYLASNKLSVLPAELFRLQHIAVLSLRNNQLTEIPSAIHRLSPKELNIAGNQIRHLPWELLDLLNGKGEAKKVYIRPNPLLEPTTIAGPSTLPNALAGNDAEGLAALQISSADDFEAVRQRSVSGETMDLRTELEMRLSLGRIRRSRSLGAASFTHGERTPMREEAIYLASSAVHYFHVDGQPWRKRAEADEAYPARLCDVETAPYSASNAPSLFELVLKCAQVEYNVFNLPDDLPMAARTALEKAAERLDFGNQACSTCGKAFVIPRAEWVEYWFVGSPSQAGLTQDSVLPFLRKVCSWTCATPSAVGTYRI</sequence>
<dbReference type="AlphaFoldDB" id="A0A1X7RZ67"/>
<dbReference type="InterPro" id="IPR050216">
    <property type="entry name" value="LRR_domain-containing"/>
</dbReference>
<proteinExistence type="predicted"/>
<dbReference type="InterPro" id="IPR001611">
    <property type="entry name" value="Leu-rich_rpt"/>
</dbReference>
<protein>
    <submittedName>
        <fullName evidence="4">Uncharacterized protein</fullName>
    </submittedName>
</protein>
<keyword evidence="1" id="KW-0433">Leucine-rich repeat</keyword>
<dbReference type="PANTHER" id="PTHR48051">
    <property type="match status" value="1"/>
</dbReference>
<evidence type="ECO:0000256" key="1">
    <source>
        <dbReference type="ARBA" id="ARBA00022614"/>
    </source>
</evidence>
<evidence type="ECO:0000256" key="2">
    <source>
        <dbReference type="ARBA" id="ARBA00022737"/>
    </source>
</evidence>
<accession>A0A1X7RZ67</accession>
<dbReference type="Pfam" id="PF13855">
    <property type="entry name" value="LRR_8"/>
    <property type="match status" value="1"/>
</dbReference>
<feature type="region of interest" description="Disordered" evidence="3">
    <location>
        <begin position="1"/>
        <end position="72"/>
    </location>
</feature>
<gene>
    <name evidence="4" type="ORF">ZT3D7_G7832</name>
</gene>
<reference evidence="4 5" key="1">
    <citation type="submission" date="2016-06" db="EMBL/GenBank/DDBJ databases">
        <authorList>
            <person name="Kjaerup R.B."/>
            <person name="Dalgaard T.S."/>
            <person name="Juul-Madsen H.R."/>
        </authorList>
    </citation>
    <scope>NUCLEOTIDE SEQUENCE [LARGE SCALE GENOMIC DNA]</scope>
</reference>
<evidence type="ECO:0000313" key="5">
    <source>
        <dbReference type="Proteomes" id="UP000215127"/>
    </source>
</evidence>
<keyword evidence="2" id="KW-0677">Repeat</keyword>
<dbReference type="Gene3D" id="3.80.10.10">
    <property type="entry name" value="Ribonuclease Inhibitor"/>
    <property type="match status" value="1"/>
</dbReference>
<dbReference type="STRING" id="1276538.A0A1X7RZ67"/>
<evidence type="ECO:0000256" key="3">
    <source>
        <dbReference type="SAM" id="MobiDB-lite"/>
    </source>
</evidence>
<organism evidence="4 5">
    <name type="scientific">Zymoseptoria tritici (strain ST99CH_3D7)</name>
    <dbReference type="NCBI Taxonomy" id="1276538"/>
    <lineage>
        <taxon>Eukaryota</taxon>
        <taxon>Fungi</taxon>
        <taxon>Dikarya</taxon>
        <taxon>Ascomycota</taxon>
        <taxon>Pezizomycotina</taxon>
        <taxon>Dothideomycetes</taxon>
        <taxon>Dothideomycetidae</taxon>
        <taxon>Mycosphaerellales</taxon>
        <taxon>Mycosphaerellaceae</taxon>
        <taxon>Zymoseptoria</taxon>
    </lineage>
</organism>
<dbReference type="SUPFAM" id="SSF52058">
    <property type="entry name" value="L domain-like"/>
    <property type="match status" value="1"/>
</dbReference>
<name>A0A1X7RZ67_ZYMT9</name>
<feature type="compositionally biased region" description="Polar residues" evidence="3">
    <location>
        <begin position="45"/>
        <end position="54"/>
    </location>
</feature>
<dbReference type="EMBL" id="LT853698">
    <property type="protein sequence ID" value="SMQ52679.1"/>
    <property type="molecule type" value="Genomic_DNA"/>
</dbReference>
<evidence type="ECO:0000313" key="4">
    <source>
        <dbReference type="EMBL" id="SMQ52679.1"/>
    </source>
</evidence>
<dbReference type="Proteomes" id="UP000215127">
    <property type="component" value="Chromosome 7"/>
</dbReference>
<dbReference type="InterPro" id="IPR032675">
    <property type="entry name" value="LRR_dom_sf"/>
</dbReference>